<accession>A0AAV6KL12</accession>
<name>A0AAV6KL12_9ERIC</name>
<reference evidence="1" key="1">
    <citation type="submission" date="2020-08" db="EMBL/GenBank/DDBJ databases">
        <title>Plant Genome Project.</title>
        <authorList>
            <person name="Zhang R.-G."/>
        </authorList>
    </citation>
    <scope>NUCLEOTIDE SEQUENCE</scope>
    <source>
        <strain evidence="1">WSP0</strain>
        <tissue evidence="1">Leaf</tissue>
    </source>
</reference>
<protein>
    <submittedName>
        <fullName evidence="1">Uncharacterized protein</fullName>
    </submittedName>
</protein>
<evidence type="ECO:0000313" key="2">
    <source>
        <dbReference type="Proteomes" id="UP000823749"/>
    </source>
</evidence>
<keyword evidence="2" id="KW-1185">Reference proteome</keyword>
<dbReference type="AlphaFoldDB" id="A0AAV6KL12"/>
<dbReference type="EMBL" id="JACTNZ010000004">
    <property type="protein sequence ID" value="KAG5552994.1"/>
    <property type="molecule type" value="Genomic_DNA"/>
</dbReference>
<comment type="caution">
    <text evidence="1">The sequence shown here is derived from an EMBL/GenBank/DDBJ whole genome shotgun (WGS) entry which is preliminary data.</text>
</comment>
<dbReference type="Proteomes" id="UP000823749">
    <property type="component" value="Chromosome 4"/>
</dbReference>
<evidence type="ECO:0000313" key="1">
    <source>
        <dbReference type="EMBL" id="KAG5552994.1"/>
    </source>
</evidence>
<organism evidence="1 2">
    <name type="scientific">Rhododendron griersonianum</name>
    <dbReference type="NCBI Taxonomy" id="479676"/>
    <lineage>
        <taxon>Eukaryota</taxon>
        <taxon>Viridiplantae</taxon>
        <taxon>Streptophyta</taxon>
        <taxon>Embryophyta</taxon>
        <taxon>Tracheophyta</taxon>
        <taxon>Spermatophyta</taxon>
        <taxon>Magnoliopsida</taxon>
        <taxon>eudicotyledons</taxon>
        <taxon>Gunneridae</taxon>
        <taxon>Pentapetalae</taxon>
        <taxon>asterids</taxon>
        <taxon>Ericales</taxon>
        <taxon>Ericaceae</taxon>
        <taxon>Ericoideae</taxon>
        <taxon>Rhodoreae</taxon>
        <taxon>Rhododendron</taxon>
    </lineage>
</organism>
<gene>
    <name evidence="1" type="ORF">RHGRI_010978</name>
</gene>
<sequence length="162" mass="17622">MSSLLDWLSSQEMMAAQSRAVDTQNAQDLLAVSLHLGRPRNLFAITQPQYSDYKTRILPSSCGSSPSSTRRGLSCVGDAMTKLMELFITVGFRQNQEQSRGRAMEYSVHIGATLSALAITVSRQSATTMQTAGMLKQCGKVASTVQQQFSNADHNSKNGLTK</sequence>
<proteinExistence type="predicted"/>